<organism evidence="1 2">
    <name type="scientific">Flavobacterium cheonhonense</name>
    <dbReference type="NCBI Taxonomy" id="706185"/>
    <lineage>
        <taxon>Bacteria</taxon>
        <taxon>Pseudomonadati</taxon>
        <taxon>Bacteroidota</taxon>
        <taxon>Flavobacteriia</taxon>
        <taxon>Flavobacteriales</taxon>
        <taxon>Flavobacteriaceae</taxon>
        <taxon>Flavobacterium</taxon>
    </lineage>
</organism>
<comment type="caution">
    <text evidence="1">The sequence shown here is derived from an EMBL/GenBank/DDBJ whole genome shotgun (WGS) entry which is preliminary data.</text>
</comment>
<sequence length="166" mass="19439">MLKINNFYEVKTEGWNWIPVEIIKEENGIFTFRNLLNKEIGKESQKYLREIEIEKIHLDRIGFKKEFFGNIVAKRIAFIIGNDLSKLEIAEFGYIIFDKNNIDSVTEHIGKMVQKVNLVYSENPSSIHTHAIKEEWRTVYNLNDLFDVLTNKFGLSIDKENIITGL</sequence>
<dbReference type="EMBL" id="BAABCR010000012">
    <property type="protein sequence ID" value="GAA4026898.1"/>
    <property type="molecule type" value="Genomic_DNA"/>
</dbReference>
<evidence type="ECO:0000313" key="2">
    <source>
        <dbReference type="Proteomes" id="UP001500968"/>
    </source>
</evidence>
<protein>
    <submittedName>
        <fullName evidence="1">Uncharacterized protein</fullName>
    </submittedName>
</protein>
<name>A0ABP7TJD0_9FLAO</name>
<evidence type="ECO:0000313" key="1">
    <source>
        <dbReference type="EMBL" id="GAA4026898.1"/>
    </source>
</evidence>
<accession>A0ABP7TJD0</accession>
<keyword evidence="2" id="KW-1185">Reference proteome</keyword>
<reference evidence="2" key="1">
    <citation type="journal article" date="2019" name="Int. J. Syst. Evol. Microbiol.">
        <title>The Global Catalogue of Microorganisms (GCM) 10K type strain sequencing project: providing services to taxonomists for standard genome sequencing and annotation.</title>
        <authorList>
            <consortium name="The Broad Institute Genomics Platform"/>
            <consortium name="The Broad Institute Genome Sequencing Center for Infectious Disease"/>
            <person name="Wu L."/>
            <person name="Ma J."/>
        </authorList>
    </citation>
    <scope>NUCLEOTIDE SEQUENCE [LARGE SCALE GENOMIC DNA]</scope>
    <source>
        <strain evidence="2">JCM 17064</strain>
    </source>
</reference>
<proteinExistence type="predicted"/>
<dbReference type="RefSeq" id="WP_324692180.1">
    <property type="nucleotide sequence ID" value="NZ_BAABCR010000012.1"/>
</dbReference>
<gene>
    <name evidence="1" type="ORF">GCM10022386_07820</name>
</gene>
<dbReference type="Proteomes" id="UP001500968">
    <property type="component" value="Unassembled WGS sequence"/>
</dbReference>